<evidence type="ECO:0000256" key="3">
    <source>
        <dbReference type="ARBA" id="ARBA00022741"/>
    </source>
</evidence>
<dbReference type="GO" id="GO:0006260">
    <property type="term" value="P:DNA replication"/>
    <property type="evidence" value="ECO:0000318"/>
    <property type="project" value="GO_Central"/>
</dbReference>
<dbReference type="AlphaFoldDB" id="A0A8R1YI53"/>
<dbReference type="GO" id="GO:0003677">
    <property type="term" value="F:DNA binding"/>
    <property type="evidence" value="ECO:0007669"/>
    <property type="project" value="UniProtKB-KW"/>
</dbReference>
<dbReference type="Pfam" id="PF00570">
    <property type="entry name" value="HRDC"/>
    <property type="match status" value="1"/>
</dbReference>
<evidence type="ECO:0000259" key="15">
    <source>
        <dbReference type="PROSITE" id="PS51194"/>
    </source>
</evidence>
<dbReference type="InterPro" id="IPR002121">
    <property type="entry name" value="HRDC_dom"/>
</dbReference>
<dbReference type="SMART" id="SM00341">
    <property type="entry name" value="HRDC"/>
    <property type="match status" value="1"/>
</dbReference>
<feature type="compositionally biased region" description="Basic and acidic residues" evidence="12">
    <location>
        <begin position="1012"/>
        <end position="1025"/>
    </location>
</feature>
<dbReference type="InterPro" id="IPR011545">
    <property type="entry name" value="DEAD/DEAH_box_helicase_dom"/>
</dbReference>
<proteinExistence type="inferred from homology"/>
<reference evidence="17" key="1">
    <citation type="journal article" date="2008" name="Nat. Genet.">
        <title>The Pristionchus pacificus genome provides a unique perspective on nematode lifestyle and parasitism.</title>
        <authorList>
            <person name="Dieterich C."/>
            <person name="Clifton S.W."/>
            <person name="Schuster L.N."/>
            <person name="Chinwalla A."/>
            <person name="Delehaunty K."/>
            <person name="Dinkelacker I."/>
            <person name="Fulton L."/>
            <person name="Fulton R."/>
            <person name="Godfrey J."/>
            <person name="Minx P."/>
            <person name="Mitreva M."/>
            <person name="Roeseler W."/>
            <person name="Tian H."/>
            <person name="Witte H."/>
            <person name="Yang S.P."/>
            <person name="Wilson R.K."/>
            <person name="Sommer R.J."/>
        </authorList>
    </citation>
    <scope>NUCLEOTIDE SEQUENCE [LARGE SCALE GENOMIC DNA]</scope>
    <source>
        <strain evidence="17">PS312</strain>
    </source>
</reference>
<evidence type="ECO:0000259" key="14">
    <source>
        <dbReference type="PROSITE" id="PS51192"/>
    </source>
</evidence>
<evidence type="ECO:0000313" key="17">
    <source>
        <dbReference type="Proteomes" id="UP000005239"/>
    </source>
</evidence>
<protein>
    <recommendedName>
        <fullName evidence="10">DNA 3'-5' helicase</fullName>
        <ecNumber evidence="10">5.6.2.4</ecNumber>
    </recommendedName>
</protein>
<dbReference type="InterPro" id="IPR004589">
    <property type="entry name" value="DNA_helicase_ATP-dep_RecQ"/>
</dbReference>
<dbReference type="GO" id="GO:0009378">
    <property type="term" value="F:four-way junction helicase activity"/>
    <property type="evidence" value="ECO:0000318"/>
    <property type="project" value="GO_Central"/>
</dbReference>
<dbReference type="PANTHER" id="PTHR13710">
    <property type="entry name" value="DNA HELICASE RECQ FAMILY MEMBER"/>
    <property type="match status" value="1"/>
</dbReference>
<dbReference type="PROSITE" id="PS51194">
    <property type="entry name" value="HELICASE_CTER"/>
    <property type="match status" value="1"/>
</dbReference>
<feature type="compositionally biased region" description="Acidic residues" evidence="12">
    <location>
        <begin position="141"/>
        <end position="158"/>
    </location>
</feature>
<dbReference type="InterPro" id="IPR044876">
    <property type="entry name" value="HRDC_dom_sf"/>
</dbReference>
<dbReference type="FunFam" id="3.40.50.300:FF:001389">
    <property type="entry name" value="ATP-dependent DNA helicase RecQ"/>
    <property type="match status" value="1"/>
</dbReference>
<name>A0A8R1YI53_PRIPA</name>
<dbReference type="SMART" id="SM00490">
    <property type="entry name" value="HELICc"/>
    <property type="match status" value="1"/>
</dbReference>
<feature type="domain" description="Helicase ATP-binding" evidence="14">
    <location>
        <begin position="221"/>
        <end position="389"/>
    </location>
</feature>
<feature type="domain" description="Helicase C-terminal" evidence="15">
    <location>
        <begin position="413"/>
        <end position="564"/>
    </location>
</feature>
<evidence type="ECO:0000256" key="5">
    <source>
        <dbReference type="ARBA" id="ARBA00022806"/>
    </source>
</evidence>
<sequence length="1044" mass="117806">MADYDSFDDEDDFPPTPKPEEEEEEIPPTPPPPNEDEDNPNDSFDRDDIIIPTKSQKKEDGSSQDSFENGRTLSKNNSQVNSIDSFDRESIVPSQKNSIDSFDEEDEIKEEDELEVTPPPDEEEKRRLNETTLSATPPPPNDDDDEEEEEEQQQEEDTGQIHAPRGRTMYDFLRHPSDDGMHTVVPLSRNSWPEDPPVEVIKTMKKYFGHSQFRPRQWEIVRDVMNKRDVLAIMATGYGKSVCYQLPSLLRGDVTIVVSPLLSLIEDQLKGLRMNKIRATSITGNTSMSEREEIEHEIMRGSMHFLYLTPEFIQNADNFLRRIESYVSVVAIDEAHCVSQWGHDFRSSYRQLDKLKDLLKPVTFLAVTATATKNVAEDIKDSLGMKNAKEIRTNLNRSNIFLESRRATRMDDDLCGLLKEDNNRGRHFGGPTIIYCQTKATLKEVADTLIRAGVRVSTYHAGMSPNAKSKTHNDFLSDKISTVVATIAFGMGIDKPDVRVVIHYGAPKNIESFYQEIGRAGRDGGDSKSIVFFNDAHITRNRSLLASSTSSLNDQYRLHSQQMAAHMEMYLNTLKCRRQEILSHFDSVCASSPKGGCCDNCDRLMQCSADDKTMDLEVSEEARSILKVIHKVYGGYFGGQKAIDYVRGMSKEEDRKKKCPADVKELFGIGKGKNDLWWKDLVKQLRMKGFIQENRVKNGFGMVICVSGEGVKWMNGKEKLFVTPTLVLLKKPSEKGSQSGLVPGGGNVGSEKRLLGRSRIREWKSAEESTEGGISLSSLPTPQIMQNKLQLQELLYDIRNGLATKMDVAPFHIASNKVVEEIASIVPSSLASLSSVSDWSEEKIRKFGPSFVEASTQFAEQTGMSMDTLAKSESMLTEDQKKKLDQLPSSTVSTYRVHLQTGIKAVNYRSEAYLPYRFKLATLRTLAESTVCTHLSYCAVAGLPLHMNALNISNDLRQLILDEITNKLGRNIRYLKSIMECFPPGFVDYNKLKIVVSILEYEYGIEGEEREEEKKNSHEKRELKIDVPSFSNGPPVFKKKKMAL</sequence>
<keyword evidence="4" id="KW-0378">Hydrolase</keyword>
<dbReference type="GO" id="GO:0005737">
    <property type="term" value="C:cytoplasm"/>
    <property type="evidence" value="ECO:0000318"/>
    <property type="project" value="GO_Central"/>
</dbReference>
<dbReference type="SUPFAM" id="SSF52540">
    <property type="entry name" value="P-loop containing nucleoside triphosphate hydrolases"/>
    <property type="match status" value="1"/>
</dbReference>
<dbReference type="EC" id="5.6.2.4" evidence="10"/>
<feature type="compositionally biased region" description="Acidic residues" evidence="12">
    <location>
        <begin position="1"/>
        <end position="13"/>
    </location>
</feature>
<dbReference type="GO" id="GO:0000723">
    <property type="term" value="P:telomere maintenance"/>
    <property type="evidence" value="ECO:0000318"/>
    <property type="project" value="GO_Central"/>
</dbReference>
<dbReference type="InterPro" id="IPR027417">
    <property type="entry name" value="P-loop_NTPase"/>
</dbReference>
<dbReference type="InterPro" id="IPR010997">
    <property type="entry name" value="HRDC-like_sf"/>
</dbReference>
<dbReference type="InterPro" id="IPR014001">
    <property type="entry name" value="Helicase_ATP-bd"/>
</dbReference>
<evidence type="ECO:0000313" key="16">
    <source>
        <dbReference type="EnsemblMetazoa" id="PPA13193.1"/>
    </source>
</evidence>
<dbReference type="PROSITE" id="PS51192">
    <property type="entry name" value="HELICASE_ATP_BIND_1"/>
    <property type="match status" value="1"/>
</dbReference>
<dbReference type="EnsemblMetazoa" id="PPA13193.1">
    <property type="protein sequence ID" value="PPA13193.1"/>
    <property type="gene ID" value="WBGene00102747"/>
</dbReference>
<keyword evidence="6" id="KW-0067">ATP-binding</keyword>
<dbReference type="SUPFAM" id="SSF46785">
    <property type="entry name" value="Winged helix' DNA-binding domain"/>
    <property type="match status" value="1"/>
</dbReference>
<keyword evidence="17" id="KW-1185">Reference proteome</keyword>
<dbReference type="Gene3D" id="3.40.50.300">
    <property type="entry name" value="P-loop containing nucleotide triphosphate hydrolases"/>
    <property type="match status" value="2"/>
</dbReference>
<dbReference type="PROSITE" id="PS50967">
    <property type="entry name" value="HRDC"/>
    <property type="match status" value="1"/>
</dbReference>
<evidence type="ECO:0000256" key="2">
    <source>
        <dbReference type="ARBA" id="ARBA00005446"/>
    </source>
</evidence>
<dbReference type="InterPro" id="IPR032284">
    <property type="entry name" value="RecQ_Zn-bd"/>
</dbReference>
<dbReference type="GO" id="GO:0005654">
    <property type="term" value="C:nucleoplasm"/>
    <property type="evidence" value="ECO:0000318"/>
    <property type="project" value="GO_Central"/>
</dbReference>
<dbReference type="CDD" id="cd17920">
    <property type="entry name" value="DEXHc_RecQ"/>
    <property type="match status" value="1"/>
</dbReference>
<dbReference type="GO" id="GO:0005524">
    <property type="term" value="F:ATP binding"/>
    <property type="evidence" value="ECO:0007669"/>
    <property type="project" value="UniProtKB-KW"/>
</dbReference>
<dbReference type="GO" id="GO:0000724">
    <property type="term" value="P:double-strand break repair via homologous recombination"/>
    <property type="evidence" value="ECO:0000318"/>
    <property type="project" value="GO_Central"/>
</dbReference>
<comment type="catalytic activity">
    <reaction evidence="9">
        <text>Couples ATP hydrolysis with the unwinding of duplex DNA by translocating in the 3'-5' direction.</text>
        <dbReference type="EC" id="5.6.2.4"/>
    </reaction>
</comment>
<feature type="domain" description="HRDC" evidence="13">
    <location>
        <begin position="785"/>
        <end position="865"/>
    </location>
</feature>
<dbReference type="Proteomes" id="UP000005239">
    <property type="component" value="Unassembled WGS sequence"/>
</dbReference>
<dbReference type="GO" id="GO:0005694">
    <property type="term" value="C:chromosome"/>
    <property type="evidence" value="ECO:0000318"/>
    <property type="project" value="GO_Central"/>
</dbReference>
<dbReference type="InterPro" id="IPR036388">
    <property type="entry name" value="WH-like_DNA-bd_sf"/>
</dbReference>
<evidence type="ECO:0000256" key="6">
    <source>
        <dbReference type="ARBA" id="ARBA00022840"/>
    </source>
</evidence>
<dbReference type="GO" id="GO:0043138">
    <property type="term" value="F:3'-5' DNA helicase activity"/>
    <property type="evidence" value="ECO:0000318"/>
    <property type="project" value="GO_Central"/>
</dbReference>
<evidence type="ECO:0000256" key="10">
    <source>
        <dbReference type="ARBA" id="ARBA00034808"/>
    </source>
</evidence>
<reference evidence="16" key="2">
    <citation type="submission" date="2022-06" db="UniProtKB">
        <authorList>
            <consortium name="EnsemblMetazoa"/>
        </authorList>
    </citation>
    <scope>IDENTIFICATION</scope>
    <source>
        <strain evidence="16">PS312</strain>
    </source>
</reference>
<evidence type="ECO:0000256" key="11">
    <source>
        <dbReference type="ARBA" id="ARBA00049360"/>
    </source>
</evidence>
<dbReference type="GO" id="GO:0005634">
    <property type="term" value="C:nucleus"/>
    <property type="evidence" value="ECO:0000318"/>
    <property type="project" value="GO_Central"/>
</dbReference>
<keyword evidence="3" id="KW-0547">Nucleotide-binding</keyword>
<dbReference type="SMART" id="SM00956">
    <property type="entry name" value="RQC"/>
    <property type="match status" value="1"/>
</dbReference>
<dbReference type="InterPro" id="IPR001650">
    <property type="entry name" value="Helicase_C-like"/>
</dbReference>
<dbReference type="InterPro" id="IPR018982">
    <property type="entry name" value="RQC_domain"/>
</dbReference>
<dbReference type="Gene3D" id="1.10.150.80">
    <property type="entry name" value="HRDC domain"/>
    <property type="match status" value="1"/>
</dbReference>
<dbReference type="NCBIfam" id="TIGR00614">
    <property type="entry name" value="recQ_fam"/>
    <property type="match status" value="1"/>
</dbReference>
<feature type="region of interest" description="Disordered" evidence="12">
    <location>
        <begin position="1"/>
        <end position="166"/>
    </location>
</feature>
<evidence type="ECO:0000256" key="8">
    <source>
        <dbReference type="ARBA" id="ARBA00023235"/>
    </source>
</evidence>
<gene>
    <name evidence="16" type="primary">WBGene00102747</name>
</gene>
<evidence type="ECO:0000259" key="13">
    <source>
        <dbReference type="PROSITE" id="PS50967"/>
    </source>
</evidence>
<evidence type="ECO:0000256" key="12">
    <source>
        <dbReference type="SAM" id="MobiDB-lite"/>
    </source>
</evidence>
<comment type="cofactor">
    <cofactor evidence="1">
        <name>Zn(2+)</name>
        <dbReference type="ChEBI" id="CHEBI:29105"/>
    </cofactor>
</comment>
<dbReference type="Gene3D" id="1.10.10.10">
    <property type="entry name" value="Winged helix-like DNA-binding domain superfamily/Winged helix DNA-binding domain"/>
    <property type="match status" value="1"/>
</dbReference>
<feature type="compositionally biased region" description="Acidic residues" evidence="12">
    <location>
        <begin position="101"/>
        <end position="115"/>
    </location>
</feature>
<dbReference type="InterPro" id="IPR036390">
    <property type="entry name" value="WH_DNA-bd_sf"/>
</dbReference>
<dbReference type="Pfam" id="PF09382">
    <property type="entry name" value="RQC"/>
    <property type="match status" value="1"/>
</dbReference>
<comment type="catalytic activity">
    <reaction evidence="11">
        <text>ATP + H2O = ADP + phosphate + H(+)</text>
        <dbReference type="Rhea" id="RHEA:13065"/>
        <dbReference type="ChEBI" id="CHEBI:15377"/>
        <dbReference type="ChEBI" id="CHEBI:15378"/>
        <dbReference type="ChEBI" id="CHEBI:30616"/>
        <dbReference type="ChEBI" id="CHEBI:43474"/>
        <dbReference type="ChEBI" id="CHEBI:456216"/>
    </reaction>
</comment>
<dbReference type="CDD" id="cd18794">
    <property type="entry name" value="SF2_C_RecQ"/>
    <property type="match status" value="1"/>
</dbReference>
<keyword evidence="8" id="KW-0413">Isomerase</keyword>
<keyword evidence="5" id="KW-0347">Helicase</keyword>
<dbReference type="PANTHER" id="PTHR13710:SF120">
    <property type="entry name" value="BIFUNCTIONAL 3'-5' EXONUCLEASE_ATP-DEPENDENT HELICASE WRN"/>
    <property type="match status" value="1"/>
</dbReference>
<feature type="compositionally biased region" description="Polar residues" evidence="12">
    <location>
        <begin position="63"/>
        <end position="84"/>
    </location>
</feature>
<dbReference type="Pfam" id="PF00270">
    <property type="entry name" value="DEAD"/>
    <property type="match status" value="1"/>
</dbReference>
<dbReference type="Pfam" id="PF00271">
    <property type="entry name" value="Helicase_C"/>
    <property type="match status" value="1"/>
</dbReference>
<dbReference type="SUPFAM" id="SSF47819">
    <property type="entry name" value="HRDC-like"/>
    <property type="match status" value="1"/>
</dbReference>
<evidence type="ECO:0000256" key="1">
    <source>
        <dbReference type="ARBA" id="ARBA00001947"/>
    </source>
</evidence>
<accession>A0A8R1YI53</accession>
<comment type="similarity">
    <text evidence="2">Belongs to the helicase family. RecQ subfamily.</text>
</comment>
<dbReference type="SMART" id="SM00487">
    <property type="entry name" value="DEXDc"/>
    <property type="match status" value="1"/>
</dbReference>
<feature type="region of interest" description="Disordered" evidence="12">
    <location>
        <begin position="1009"/>
        <end position="1034"/>
    </location>
</feature>
<dbReference type="Pfam" id="PF16124">
    <property type="entry name" value="RecQ_Zn_bind"/>
    <property type="match status" value="1"/>
</dbReference>
<evidence type="ECO:0000256" key="7">
    <source>
        <dbReference type="ARBA" id="ARBA00023125"/>
    </source>
</evidence>
<dbReference type="GO" id="GO:0016787">
    <property type="term" value="F:hydrolase activity"/>
    <property type="evidence" value="ECO:0007669"/>
    <property type="project" value="UniProtKB-KW"/>
</dbReference>
<organism evidence="16 17">
    <name type="scientific">Pristionchus pacificus</name>
    <name type="common">Parasitic nematode worm</name>
    <dbReference type="NCBI Taxonomy" id="54126"/>
    <lineage>
        <taxon>Eukaryota</taxon>
        <taxon>Metazoa</taxon>
        <taxon>Ecdysozoa</taxon>
        <taxon>Nematoda</taxon>
        <taxon>Chromadorea</taxon>
        <taxon>Rhabditida</taxon>
        <taxon>Rhabditina</taxon>
        <taxon>Diplogasteromorpha</taxon>
        <taxon>Diplogasteroidea</taxon>
        <taxon>Neodiplogasteridae</taxon>
        <taxon>Pristionchus</taxon>
    </lineage>
</organism>
<keyword evidence="7" id="KW-0238">DNA-binding</keyword>
<evidence type="ECO:0000256" key="9">
    <source>
        <dbReference type="ARBA" id="ARBA00034617"/>
    </source>
</evidence>
<evidence type="ECO:0000256" key="4">
    <source>
        <dbReference type="ARBA" id="ARBA00022801"/>
    </source>
</evidence>